<reference evidence="3 4" key="1">
    <citation type="submission" date="2017-08" db="EMBL/GenBank/DDBJ databases">
        <title>Infants hospitalized years apart are colonized by the same room-sourced microbial strains.</title>
        <authorList>
            <person name="Brooks B."/>
            <person name="Olm M.R."/>
            <person name="Firek B.A."/>
            <person name="Baker R."/>
            <person name="Thomas B.C."/>
            <person name="Morowitz M.J."/>
            <person name="Banfield J.F."/>
        </authorList>
    </citation>
    <scope>NUCLEOTIDE SEQUENCE [LARGE SCALE GENOMIC DNA]</scope>
    <source>
        <strain evidence="3">S2_005_002_R2_29</strain>
    </source>
</reference>
<dbReference type="PROSITE" id="PS50943">
    <property type="entry name" value="HTH_CROC1"/>
    <property type="match status" value="1"/>
</dbReference>
<dbReference type="SMART" id="SM00530">
    <property type="entry name" value="HTH_XRE"/>
    <property type="match status" value="1"/>
</dbReference>
<evidence type="ECO:0000313" key="3">
    <source>
        <dbReference type="EMBL" id="PZQ45596.1"/>
    </source>
</evidence>
<sequence length="154" mass="17503">MFRYSHGLIYKKNPKSSPAKIKKRSIAIDVQVGSMLRQARLLKGISQHNLAKTIGVTFQQIQKYESGVNRISAGRIYQIAQTLEVPVGFFFPEYSESKGKIGAVDQKSYAKSPDMNSAESINLIRIYYSVKQPDLRKYFLQLITELADNLAKRK</sequence>
<proteinExistence type="predicted"/>
<evidence type="ECO:0000313" key="4">
    <source>
        <dbReference type="Proteomes" id="UP000249417"/>
    </source>
</evidence>
<dbReference type="Pfam" id="PF01381">
    <property type="entry name" value="HTH_3"/>
    <property type="match status" value="1"/>
</dbReference>
<dbReference type="AlphaFoldDB" id="A0A2W5MWN1"/>
<organism evidence="3 4">
    <name type="scientific">Micavibrio aeruginosavorus</name>
    <dbReference type="NCBI Taxonomy" id="349221"/>
    <lineage>
        <taxon>Bacteria</taxon>
        <taxon>Pseudomonadati</taxon>
        <taxon>Bdellovibrionota</taxon>
        <taxon>Bdellovibrionia</taxon>
        <taxon>Bdellovibrionales</taxon>
        <taxon>Pseudobdellovibrionaceae</taxon>
        <taxon>Micavibrio</taxon>
    </lineage>
</organism>
<dbReference type="PANTHER" id="PTHR46558:SF4">
    <property type="entry name" value="DNA-BIDING PHAGE PROTEIN"/>
    <property type="match status" value="1"/>
</dbReference>
<accession>A0A2W5MWN1</accession>
<name>A0A2W5MWN1_9BACT</name>
<dbReference type="InterPro" id="IPR010982">
    <property type="entry name" value="Lambda_DNA-bd_dom_sf"/>
</dbReference>
<evidence type="ECO:0000256" key="1">
    <source>
        <dbReference type="ARBA" id="ARBA00023125"/>
    </source>
</evidence>
<protein>
    <submittedName>
        <fullName evidence="3">Transcriptional regulator</fullName>
    </submittedName>
</protein>
<evidence type="ECO:0000259" key="2">
    <source>
        <dbReference type="PROSITE" id="PS50943"/>
    </source>
</evidence>
<keyword evidence="1" id="KW-0238">DNA-binding</keyword>
<dbReference type="Gene3D" id="1.10.260.40">
    <property type="entry name" value="lambda repressor-like DNA-binding domains"/>
    <property type="match status" value="1"/>
</dbReference>
<dbReference type="Proteomes" id="UP000249417">
    <property type="component" value="Unassembled WGS sequence"/>
</dbReference>
<feature type="domain" description="HTH cro/C1-type" evidence="2">
    <location>
        <begin position="36"/>
        <end position="90"/>
    </location>
</feature>
<dbReference type="GO" id="GO:0003677">
    <property type="term" value="F:DNA binding"/>
    <property type="evidence" value="ECO:0007669"/>
    <property type="project" value="UniProtKB-KW"/>
</dbReference>
<dbReference type="PANTHER" id="PTHR46558">
    <property type="entry name" value="TRACRIPTIONAL REGULATORY PROTEIN-RELATED-RELATED"/>
    <property type="match status" value="1"/>
</dbReference>
<gene>
    <name evidence="3" type="ORF">DI551_06955</name>
</gene>
<dbReference type="SUPFAM" id="SSF47413">
    <property type="entry name" value="lambda repressor-like DNA-binding domains"/>
    <property type="match status" value="1"/>
</dbReference>
<dbReference type="InterPro" id="IPR001387">
    <property type="entry name" value="Cro/C1-type_HTH"/>
</dbReference>
<dbReference type="EMBL" id="QFQB01000044">
    <property type="protein sequence ID" value="PZQ45596.1"/>
    <property type="molecule type" value="Genomic_DNA"/>
</dbReference>
<dbReference type="CDD" id="cd00093">
    <property type="entry name" value="HTH_XRE"/>
    <property type="match status" value="1"/>
</dbReference>
<comment type="caution">
    <text evidence="3">The sequence shown here is derived from an EMBL/GenBank/DDBJ whole genome shotgun (WGS) entry which is preliminary data.</text>
</comment>